<dbReference type="GO" id="GO:0005524">
    <property type="term" value="F:ATP binding"/>
    <property type="evidence" value="ECO:0007669"/>
    <property type="project" value="UniProtKB-KW"/>
</dbReference>
<dbReference type="EC" id="6.1.1.7" evidence="4"/>
<dbReference type="GO" id="GO:0005737">
    <property type="term" value="C:cytoplasm"/>
    <property type="evidence" value="ECO:0007669"/>
    <property type="project" value="UniProtKB-SubCell"/>
</dbReference>
<dbReference type="InterPro" id="IPR012947">
    <property type="entry name" value="tRNA_SAD"/>
</dbReference>
<dbReference type="Gene3D" id="3.10.310.40">
    <property type="match status" value="1"/>
</dbReference>
<dbReference type="PANTHER" id="PTHR43462">
    <property type="entry name" value="ALANYL-TRNA EDITING PROTEIN"/>
    <property type="match status" value="1"/>
</dbReference>
<dbReference type="InterPro" id="IPR051335">
    <property type="entry name" value="Alanyl-tRNA_Editing_Enzymes"/>
</dbReference>
<dbReference type="PROSITE" id="PS50860">
    <property type="entry name" value="AA_TRNA_LIGASE_II_ALA"/>
    <property type="match status" value="1"/>
</dbReference>
<dbReference type="GO" id="GO:0002161">
    <property type="term" value="F:aminoacyl-tRNA deacylase activity"/>
    <property type="evidence" value="ECO:0007669"/>
    <property type="project" value="UniProtKB-ARBA"/>
</dbReference>
<comment type="subcellular location">
    <subcellularLocation>
        <location evidence="2">Cytoplasm</location>
    </subcellularLocation>
</comment>
<evidence type="ECO:0000256" key="8">
    <source>
        <dbReference type="ARBA" id="ARBA00022723"/>
    </source>
</evidence>
<evidence type="ECO:0000256" key="3">
    <source>
        <dbReference type="ARBA" id="ARBA00008226"/>
    </source>
</evidence>
<keyword evidence="6" id="KW-0820">tRNA-binding</keyword>
<keyword evidence="16" id="KW-0175">Coiled coil</keyword>
<evidence type="ECO:0000256" key="15">
    <source>
        <dbReference type="ARBA" id="ARBA00032577"/>
    </source>
</evidence>
<dbReference type="Gene3D" id="3.30.980.10">
    <property type="entry name" value="Threonyl-trna Synthetase, Chain A, domain 2"/>
    <property type="match status" value="1"/>
</dbReference>
<dbReference type="InterPro" id="IPR018165">
    <property type="entry name" value="Ala-tRNA-synth_IIc_core"/>
</dbReference>
<keyword evidence="13" id="KW-0648">Protein biosynthesis</keyword>
<gene>
    <name evidence="18" type="ORF">H0266_04765</name>
</gene>
<dbReference type="InterPro" id="IPR009000">
    <property type="entry name" value="Transl_B-barrel_sf"/>
</dbReference>
<protein>
    <recommendedName>
        <fullName evidence="5">Alanine--tRNA ligase</fullName>
        <ecNumber evidence="4">6.1.1.7</ecNumber>
    </recommendedName>
    <alternativeName>
        <fullName evidence="15">Alanyl-tRNA synthetase</fullName>
    </alternativeName>
</protein>
<dbReference type="AlphaFoldDB" id="A0A838CQ03"/>
<proteinExistence type="inferred from homology"/>
<evidence type="ECO:0000256" key="4">
    <source>
        <dbReference type="ARBA" id="ARBA00013168"/>
    </source>
</evidence>
<sequence>MVTRKLFYEDPYINEFETSMVTQGQDDRGRHYVVLEETAFYPTGGGQPHDTGRLNGSEVTDVEEVNGELRHYVTSPLVASEVHGSIDWGVRFDHMQQHSAQHMISAIFHDTYGIPTTSFHLGNETSTIDLDTTELSGELLKEVEKRVNEEIRLNHPIETKWMSVSEANHYPLRKPLSVEGDVRLVIIPDIDYNGCGGTHPRTTGEVVAVKFLGWTKSKKQVRLEFLAGDRVLSRFDRSHRVLTGLKQLVSRPEEELVEEVNQLIRASKEKDKKMAELKEQLLQYEARELVEQSKAEKMIQRVFKGRSIKALQSLGKAVVEEAPHASVVLISEQEDQLQFVLARGKKLDLNMNAIAKSVMPLIEGKGGGKPDFVQGGGKNLIDGEAFSMRVKEAIQDQSLTK</sequence>
<dbReference type="FunFam" id="3.10.310.40:FF:000001">
    <property type="entry name" value="Alanine--tRNA ligase"/>
    <property type="match status" value="1"/>
</dbReference>
<feature type="domain" description="Alanyl-transfer RNA synthetases family profile" evidence="17">
    <location>
        <begin position="1"/>
        <end position="222"/>
    </location>
</feature>
<dbReference type="EMBL" id="JACEFG010000001">
    <property type="protein sequence ID" value="MBA2174212.1"/>
    <property type="molecule type" value="Genomic_DNA"/>
</dbReference>
<comment type="cofactor">
    <cofactor evidence="1">
        <name>Zn(2+)</name>
        <dbReference type="ChEBI" id="CHEBI:29105"/>
    </cofactor>
</comment>
<evidence type="ECO:0000256" key="9">
    <source>
        <dbReference type="ARBA" id="ARBA00022741"/>
    </source>
</evidence>
<evidence type="ECO:0000259" key="17">
    <source>
        <dbReference type="PROSITE" id="PS50860"/>
    </source>
</evidence>
<dbReference type="Pfam" id="PF07973">
    <property type="entry name" value="tRNA_SAD"/>
    <property type="match status" value="1"/>
</dbReference>
<keyword evidence="11" id="KW-0067">ATP-binding</keyword>
<evidence type="ECO:0000256" key="1">
    <source>
        <dbReference type="ARBA" id="ARBA00001947"/>
    </source>
</evidence>
<evidence type="ECO:0000256" key="7">
    <source>
        <dbReference type="ARBA" id="ARBA00022598"/>
    </source>
</evidence>
<evidence type="ECO:0000256" key="16">
    <source>
        <dbReference type="SAM" id="Coils"/>
    </source>
</evidence>
<keyword evidence="8" id="KW-0479">Metal-binding</keyword>
<name>A0A838CQ03_9BACI</name>
<dbReference type="SMART" id="SM00863">
    <property type="entry name" value="tRNA_SAD"/>
    <property type="match status" value="1"/>
</dbReference>
<evidence type="ECO:0000313" key="19">
    <source>
        <dbReference type="Proteomes" id="UP000571017"/>
    </source>
</evidence>
<dbReference type="GO" id="GO:0000049">
    <property type="term" value="F:tRNA binding"/>
    <property type="evidence" value="ECO:0007669"/>
    <property type="project" value="UniProtKB-KW"/>
</dbReference>
<keyword evidence="12" id="KW-0694">RNA-binding</keyword>
<dbReference type="InterPro" id="IPR003156">
    <property type="entry name" value="DHHA1_dom"/>
</dbReference>
<evidence type="ECO:0000256" key="13">
    <source>
        <dbReference type="ARBA" id="ARBA00022917"/>
    </source>
</evidence>
<evidence type="ECO:0000256" key="14">
    <source>
        <dbReference type="ARBA" id="ARBA00023146"/>
    </source>
</evidence>
<organism evidence="18 19">
    <name type="scientific">Halobacillus locisalis</name>
    <dbReference type="NCBI Taxonomy" id="220753"/>
    <lineage>
        <taxon>Bacteria</taxon>
        <taxon>Bacillati</taxon>
        <taxon>Bacillota</taxon>
        <taxon>Bacilli</taxon>
        <taxon>Bacillales</taxon>
        <taxon>Bacillaceae</taxon>
        <taxon>Halobacillus</taxon>
    </lineage>
</organism>
<evidence type="ECO:0000256" key="12">
    <source>
        <dbReference type="ARBA" id="ARBA00022884"/>
    </source>
</evidence>
<dbReference type="InterPro" id="IPR018163">
    <property type="entry name" value="Thr/Ala-tRNA-synth_IIc_edit"/>
</dbReference>
<evidence type="ECO:0000313" key="18">
    <source>
        <dbReference type="EMBL" id="MBA2174212.1"/>
    </source>
</evidence>
<keyword evidence="10" id="KW-0862">Zinc</keyword>
<dbReference type="Pfam" id="PF02272">
    <property type="entry name" value="DHHA1"/>
    <property type="match status" value="1"/>
</dbReference>
<evidence type="ECO:0000256" key="2">
    <source>
        <dbReference type="ARBA" id="ARBA00004496"/>
    </source>
</evidence>
<evidence type="ECO:0000256" key="5">
    <source>
        <dbReference type="ARBA" id="ARBA00017959"/>
    </source>
</evidence>
<evidence type="ECO:0000256" key="10">
    <source>
        <dbReference type="ARBA" id="ARBA00022833"/>
    </source>
</evidence>
<reference evidence="18 19" key="1">
    <citation type="journal article" date="2004" name="Extremophiles">
        <title>Halobacillus locisalis sp. nov., a halophilic bacterium isolated from a marine solar saltern of the Yellow Sea in Korea.</title>
        <authorList>
            <person name="Yoon J.H."/>
            <person name="Kang K.H."/>
            <person name="Oh T.K."/>
            <person name="Park Y.H."/>
        </authorList>
    </citation>
    <scope>NUCLEOTIDE SEQUENCE [LARGE SCALE GENOMIC DNA]</scope>
    <source>
        <strain evidence="18 19">KCTC 3788</strain>
    </source>
</reference>
<accession>A0A838CQ03</accession>
<dbReference type="PANTHER" id="PTHR43462:SF1">
    <property type="entry name" value="ALANYL-TRNA EDITING PROTEIN AARSD1"/>
    <property type="match status" value="1"/>
</dbReference>
<dbReference type="SUPFAM" id="SSF55186">
    <property type="entry name" value="ThrRS/AlaRS common domain"/>
    <property type="match status" value="1"/>
</dbReference>
<comment type="similarity">
    <text evidence="3">Belongs to the class-II aminoacyl-tRNA synthetase family.</text>
</comment>
<dbReference type="Proteomes" id="UP000571017">
    <property type="component" value="Unassembled WGS sequence"/>
</dbReference>
<keyword evidence="9" id="KW-0547">Nucleotide-binding</keyword>
<keyword evidence="14" id="KW-0030">Aminoacyl-tRNA synthetase</keyword>
<evidence type="ECO:0000256" key="6">
    <source>
        <dbReference type="ARBA" id="ARBA00022555"/>
    </source>
</evidence>
<keyword evidence="7" id="KW-0436">Ligase</keyword>
<feature type="coiled-coil region" evidence="16">
    <location>
        <begin position="260"/>
        <end position="287"/>
    </location>
</feature>
<dbReference type="GO" id="GO:0046872">
    <property type="term" value="F:metal ion binding"/>
    <property type="evidence" value="ECO:0007669"/>
    <property type="project" value="UniProtKB-KW"/>
</dbReference>
<comment type="caution">
    <text evidence="18">The sequence shown here is derived from an EMBL/GenBank/DDBJ whole genome shotgun (WGS) entry which is preliminary data.</text>
</comment>
<keyword evidence="19" id="KW-1185">Reference proteome</keyword>
<dbReference type="GO" id="GO:0004813">
    <property type="term" value="F:alanine-tRNA ligase activity"/>
    <property type="evidence" value="ECO:0007669"/>
    <property type="project" value="UniProtKB-EC"/>
</dbReference>
<dbReference type="SUPFAM" id="SSF50447">
    <property type="entry name" value="Translation proteins"/>
    <property type="match status" value="1"/>
</dbReference>
<dbReference type="Gene3D" id="2.40.30.130">
    <property type="match status" value="1"/>
</dbReference>
<dbReference type="GO" id="GO:0006419">
    <property type="term" value="P:alanyl-tRNA aminoacylation"/>
    <property type="evidence" value="ECO:0007669"/>
    <property type="project" value="InterPro"/>
</dbReference>
<evidence type="ECO:0000256" key="11">
    <source>
        <dbReference type="ARBA" id="ARBA00022840"/>
    </source>
</evidence>